<organism evidence="1 2">
    <name type="scientific">Nocardia neocaledoniensis</name>
    <dbReference type="NCBI Taxonomy" id="236511"/>
    <lineage>
        <taxon>Bacteria</taxon>
        <taxon>Bacillati</taxon>
        <taxon>Actinomycetota</taxon>
        <taxon>Actinomycetes</taxon>
        <taxon>Mycobacteriales</taxon>
        <taxon>Nocardiaceae</taxon>
        <taxon>Nocardia</taxon>
    </lineage>
</organism>
<gene>
    <name evidence="1" type="ORF">DFR69_105188</name>
</gene>
<accession>A0A317NKI0</accession>
<reference evidence="1 2" key="1">
    <citation type="submission" date="2018-05" db="EMBL/GenBank/DDBJ databases">
        <title>Genomic Encyclopedia of Type Strains, Phase IV (KMG-IV): sequencing the most valuable type-strain genomes for metagenomic binning, comparative biology and taxonomic classification.</title>
        <authorList>
            <person name="Goeker M."/>
        </authorList>
    </citation>
    <scope>NUCLEOTIDE SEQUENCE [LARGE SCALE GENOMIC DNA]</scope>
    <source>
        <strain evidence="1 2">DSM 44717</strain>
    </source>
</reference>
<proteinExistence type="predicted"/>
<dbReference type="AlphaFoldDB" id="A0A317NKI0"/>
<dbReference type="Proteomes" id="UP000246410">
    <property type="component" value="Unassembled WGS sequence"/>
</dbReference>
<comment type="caution">
    <text evidence="1">The sequence shown here is derived from an EMBL/GenBank/DDBJ whole genome shotgun (WGS) entry which is preliminary data.</text>
</comment>
<evidence type="ECO:0000313" key="1">
    <source>
        <dbReference type="EMBL" id="PWV75114.1"/>
    </source>
</evidence>
<name>A0A317NKI0_9NOCA</name>
<sequence length="80" mass="8735">MQNPSPHPRARQIDVTGPDVADDATVYDTHLVVQLHDTPLRALCACAAGLSAQSLLRLEAAAETLRRTEGLEPMEWSSRL</sequence>
<keyword evidence="2" id="KW-1185">Reference proteome</keyword>
<dbReference type="RefSeq" id="WP_110038475.1">
    <property type="nucleotide sequence ID" value="NZ_QGTL01000005.1"/>
</dbReference>
<protein>
    <submittedName>
        <fullName evidence="1">Uncharacterized protein</fullName>
    </submittedName>
</protein>
<evidence type="ECO:0000313" key="2">
    <source>
        <dbReference type="Proteomes" id="UP000246410"/>
    </source>
</evidence>
<dbReference type="EMBL" id="QGTL01000005">
    <property type="protein sequence ID" value="PWV75114.1"/>
    <property type="molecule type" value="Genomic_DNA"/>
</dbReference>